<keyword evidence="10 12" id="KW-1133">Transmembrane helix</keyword>
<keyword evidence="5 12" id="KW-0813">Transport</keyword>
<proteinExistence type="inferred from homology"/>
<dbReference type="InterPro" id="IPR007078">
    <property type="entry name" value="Haem_export_protD_CcmD"/>
</dbReference>
<evidence type="ECO:0000256" key="11">
    <source>
        <dbReference type="ARBA" id="ARBA00023136"/>
    </source>
</evidence>
<feature type="transmembrane region" description="Helical" evidence="12">
    <location>
        <begin position="15"/>
        <end position="36"/>
    </location>
</feature>
<keyword evidence="11 12" id="KW-0472">Membrane</keyword>
<dbReference type="Pfam" id="PF04995">
    <property type="entry name" value="CcmD"/>
    <property type="match status" value="1"/>
</dbReference>
<dbReference type="RefSeq" id="WP_012072594.1">
    <property type="nucleotide sequence ID" value="NC_009655.1"/>
</dbReference>
<evidence type="ECO:0000256" key="3">
    <source>
        <dbReference type="ARBA" id="ARBA00008741"/>
    </source>
</evidence>
<keyword evidence="8 12" id="KW-0812">Transmembrane</keyword>
<dbReference type="GO" id="GO:0005886">
    <property type="term" value="C:plasma membrane"/>
    <property type="evidence" value="ECO:0007669"/>
    <property type="project" value="UniProtKB-SubCell"/>
</dbReference>
<comment type="subcellular location">
    <subcellularLocation>
        <location evidence="2 12">Cell inner membrane</location>
        <topology evidence="2 12">Single-pass membrane protein</topology>
    </subcellularLocation>
</comment>
<evidence type="ECO:0000256" key="5">
    <source>
        <dbReference type="ARBA" id="ARBA00022448"/>
    </source>
</evidence>
<evidence type="ECO:0000256" key="8">
    <source>
        <dbReference type="ARBA" id="ARBA00022692"/>
    </source>
</evidence>
<dbReference type="HOGENOM" id="CLU_180892_0_1_6"/>
<evidence type="ECO:0000256" key="2">
    <source>
        <dbReference type="ARBA" id="ARBA00004377"/>
    </source>
</evidence>
<dbReference type="PANTHER" id="PTHR37531:SF1">
    <property type="entry name" value="HEME EXPORTER PROTEIN D"/>
    <property type="match status" value="1"/>
</dbReference>
<accession>A6VML9</accession>
<dbReference type="NCBIfam" id="TIGR03141">
    <property type="entry name" value="cytochro_ccmD"/>
    <property type="match status" value="1"/>
</dbReference>
<comment type="similarity">
    <text evidence="3 12">Belongs to the CcmD/CycX/HelD family.</text>
</comment>
<dbReference type="Proteomes" id="UP000001114">
    <property type="component" value="Chromosome"/>
</dbReference>
<keyword evidence="6 12" id="KW-1003">Cell membrane</keyword>
<dbReference type="eggNOG" id="COG3114">
    <property type="taxonomic scope" value="Bacteria"/>
</dbReference>
<dbReference type="InterPro" id="IPR052075">
    <property type="entry name" value="Heme_exporter_D"/>
</dbReference>
<organism evidence="13 14">
    <name type="scientific">Actinobacillus succinogenes (strain ATCC 55618 / DSM 22257 / CCUG 43843 / 130Z)</name>
    <dbReference type="NCBI Taxonomy" id="339671"/>
    <lineage>
        <taxon>Bacteria</taxon>
        <taxon>Pseudomonadati</taxon>
        <taxon>Pseudomonadota</taxon>
        <taxon>Gammaproteobacteria</taxon>
        <taxon>Pasteurellales</taxon>
        <taxon>Pasteurellaceae</taxon>
        <taxon>Actinobacillus</taxon>
    </lineage>
</organism>
<evidence type="ECO:0000256" key="9">
    <source>
        <dbReference type="ARBA" id="ARBA00022748"/>
    </source>
</evidence>
<reference evidence="14" key="1">
    <citation type="journal article" date="2010" name="BMC Genomics">
        <title>A genomic perspective on the potential of Actinobacillus succinogenes for industrial succinate production.</title>
        <authorList>
            <person name="McKinlay J.B."/>
            <person name="Laivenieks M."/>
            <person name="Schindler B.D."/>
            <person name="McKinlay A.A."/>
            <person name="Siddaramappa S."/>
            <person name="Challacombe J.F."/>
            <person name="Lowry S.R."/>
            <person name="Clum A."/>
            <person name="Lapidus A.L."/>
            <person name="Burkhart K.B."/>
            <person name="Harkins V."/>
            <person name="Vieille C."/>
        </authorList>
    </citation>
    <scope>NUCLEOTIDE SEQUENCE [LARGE SCALE GENOMIC DNA]</scope>
    <source>
        <strain evidence="14">ATCC 55618 / DSM 22257 / CCUG 43843 / 130Z</strain>
    </source>
</reference>
<dbReference type="GO" id="GO:0015886">
    <property type="term" value="P:heme transport"/>
    <property type="evidence" value="ECO:0007669"/>
    <property type="project" value="InterPro"/>
</dbReference>
<evidence type="ECO:0000256" key="1">
    <source>
        <dbReference type="ARBA" id="ARBA00002442"/>
    </source>
</evidence>
<dbReference type="EMBL" id="CP000746">
    <property type="protein sequence ID" value="ABR74216.1"/>
    <property type="molecule type" value="Genomic_DNA"/>
</dbReference>
<keyword evidence="14" id="KW-1185">Reference proteome</keyword>
<evidence type="ECO:0000256" key="7">
    <source>
        <dbReference type="ARBA" id="ARBA00022519"/>
    </source>
</evidence>
<evidence type="ECO:0000256" key="10">
    <source>
        <dbReference type="ARBA" id="ARBA00022989"/>
    </source>
</evidence>
<evidence type="ECO:0000256" key="12">
    <source>
        <dbReference type="RuleBase" id="RU363101"/>
    </source>
</evidence>
<dbReference type="KEGG" id="asu:Asuc_0846"/>
<comment type="function">
    <text evidence="1 12">Required for the export of heme to the periplasm for the biogenesis of c-type cytochromes.</text>
</comment>
<name>A6VML9_ACTSZ</name>
<dbReference type="OrthoDB" id="9815607at2"/>
<evidence type="ECO:0000313" key="14">
    <source>
        <dbReference type="Proteomes" id="UP000001114"/>
    </source>
</evidence>
<dbReference type="STRING" id="339671.Asuc_0846"/>
<evidence type="ECO:0000256" key="4">
    <source>
        <dbReference type="ARBA" id="ARBA00016461"/>
    </source>
</evidence>
<evidence type="ECO:0000313" key="13">
    <source>
        <dbReference type="EMBL" id="ABR74216.1"/>
    </source>
</evidence>
<keyword evidence="7 12" id="KW-0997">Cell inner membrane</keyword>
<dbReference type="GO" id="GO:1903607">
    <property type="term" value="P:cytochrome c biosynthetic process"/>
    <property type="evidence" value="ECO:0007669"/>
    <property type="project" value="TreeGrafter"/>
</dbReference>
<dbReference type="AlphaFoldDB" id="A6VML9"/>
<protein>
    <recommendedName>
        <fullName evidence="4 12">Heme exporter protein D</fullName>
    </recommendedName>
</protein>
<gene>
    <name evidence="13" type="ordered locus">Asuc_0846</name>
</gene>
<dbReference type="PANTHER" id="PTHR37531">
    <property type="entry name" value="HEME EXPORTER PROTEIN D"/>
    <property type="match status" value="1"/>
</dbReference>
<sequence>MFFQSWSDFFNMGGYGFYVWLSYGISLAAIIGLIVYSYKGKHSILAEVKREQVREQRLQANKSRGGL</sequence>
<keyword evidence="9 12" id="KW-0201">Cytochrome c-type biogenesis</keyword>
<evidence type="ECO:0000256" key="6">
    <source>
        <dbReference type="ARBA" id="ARBA00022475"/>
    </source>
</evidence>
<dbReference type="GO" id="GO:0017004">
    <property type="term" value="P:cytochrome complex assembly"/>
    <property type="evidence" value="ECO:0007669"/>
    <property type="project" value="UniProtKB-KW"/>
</dbReference>